<evidence type="ECO:0000313" key="3">
    <source>
        <dbReference type="Proteomes" id="UP000034350"/>
    </source>
</evidence>
<dbReference type="VEuPathDB" id="MicrosporidiaDB:AAJ76_20001913"/>
<dbReference type="GO" id="GO:0006412">
    <property type="term" value="P:translation"/>
    <property type="evidence" value="ECO:0007669"/>
    <property type="project" value="InterPro"/>
</dbReference>
<name>A0A0F9WIW0_9MICR</name>
<dbReference type="Proteomes" id="UP000034350">
    <property type="component" value="Unassembled WGS sequence"/>
</dbReference>
<dbReference type="GO" id="GO:0005840">
    <property type="term" value="C:ribosome"/>
    <property type="evidence" value="ECO:0007669"/>
    <property type="project" value="UniProtKB-KW"/>
</dbReference>
<comment type="caution">
    <text evidence="2">The sequence shown here is derived from an EMBL/GenBank/DDBJ whole genome shotgun (WGS) entry which is preliminary data.</text>
</comment>
<dbReference type="HAMAP" id="MF_00273">
    <property type="entry name" value="Ribosomal_eL20"/>
    <property type="match status" value="1"/>
</dbReference>
<dbReference type="GO" id="GO:1990904">
    <property type="term" value="C:ribonucleoprotein complex"/>
    <property type="evidence" value="ECO:0007669"/>
    <property type="project" value="UniProtKB-KW"/>
</dbReference>
<dbReference type="PIRSF" id="PIRSF002190">
    <property type="entry name" value="Ribosomal_L18a"/>
    <property type="match status" value="1"/>
</dbReference>
<keyword evidence="1" id="KW-0687">Ribonucleoprotein</keyword>
<organism evidence="2 3">
    <name type="scientific">Vairimorpha ceranae</name>
    <dbReference type="NCBI Taxonomy" id="40302"/>
    <lineage>
        <taxon>Eukaryota</taxon>
        <taxon>Fungi</taxon>
        <taxon>Fungi incertae sedis</taxon>
        <taxon>Microsporidia</taxon>
        <taxon>Nosematidae</taxon>
        <taxon>Vairimorpha</taxon>
    </lineage>
</organism>
<keyword evidence="1 2" id="KW-0689">Ribosomal protein</keyword>
<dbReference type="OrthoDB" id="1294322at2759"/>
<dbReference type="VEuPathDB" id="MicrosporidiaDB:G9O61_00g005780"/>
<protein>
    <recommendedName>
        <fullName evidence="1">60S ribosomal protein L20</fullName>
    </recommendedName>
</protein>
<dbReference type="InterPro" id="IPR021138">
    <property type="entry name" value="Ribosomal_eL20_eukaryotes"/>
</dbReference>
<dbReference type="OMA" id="CIFAKND"/>
<dbReference type="PANTHER" id="PTHR10052">
    <property type="entry name" value="60S RIBOSOMAL PROTEIN L18A"/>
    <property type="match status" value="1"/>
</dbReference>
<dbReference type="AlphaFoldDB" id="A0A0F9WIW0"/>
<dbReference type="EMBL" id="JPQZ01000002">
    <property type="protein sequence ID" value="KKO76490.1"/>
    <property type="molecule type" value="Genomic_DNA"/>
</dbReference>
<gene>
    <name evidence="2" type="ORF">AAJ76_20001913</name>
</gene>
<dbReference type="VEuPathDB" id="MicrosporidiaDB:NCER_101017"/>
<evidence type="ECO:0000256" key="1">
    <source>
        <dbReference type="PIRNR" id="PIRNR002190"/>
    </source>
</evidence>
<accession>A0A0F9WIW0</accession>
<comment type="similarity">
    <text evidence="1">Belongs to the eukaryotic ribosomal protein eL20 family.</text>
</comment>
<dbReference type="GeneID" id="36319398"/>
<keyword evidence="3" id="KW-1185">Reference proteome</keyword>
<reference evidence="2 3" key="1">
    <citation type="journal article" date="2015" name="Environ. Microbiol.">
        <title>Genome analyses suggest the presence of polyploidy and recent human-driven expansions in eight global populations of the honeybee pathogen Nosema ceranae.</title>
        <authorList>
            <person name="Pelin A."/>
            <person name="Selman M."/>
            <person name="Aris-Brosou S."/>
            <person name="Farinelli L."/>
            <person name="Corradi N."/>
        </authorList>
    </citation>
    <scope>NUCLEOTIDE SEQUENCE [LARGE SCALE GENOMIC DNA]</scope>
    <source>
        <strain evidence="2 3">PA08 1199</strain>
    </source>
</reference>
<dbReference type="RefSeq" id="XP_024332232.1">
    <property type="nucleotide sequence ID" value="XM_024474475.1"/>
</dbReference>
<dbReference type="GO" id="GO:0003735">
    <property type="term" value="F:structural constituent of ribosome"/>
    <property type="evidence" value="ECO:0007669"/>
    <property type="project" value="InterPro"/>
</dbReference>
<proteinExistence type="inferred from homology"/>
<dbReference type="Gene3D" id="3.10.20.10">
    <property type="match status" value="2"/>
</dbReference>
<dbReference type="InterPro" id="IPR028877">
    <property type="entry name" value="Ribosomal_eL20"/>
</dbReference>
<dbReference type="SUPFAM" id="SSF160374">
    <property type="entry name" value="RplX-like"/>
    <property type="match status" value="1"/>
</dbReference>
<evidence type="ECO:0000313" key="2">
    <source>
        <dbReference type="EMBL" id="KKO76490.1"/>
    </source>
</evidence>
<sequence>MDFAKRNYTVPPFKEYKLSACLTPSDKNPQPQIYESNIFAQNHVLARSKFFKLLNDKYKLKPSKLVLLDAKEVKEEVTGEVKNYGISFVFRCKKGLQNSYREFRAISRVSALDFLFREAAIRIRCKRNDIFVIEIKELADDEIKTGKVAEFNQKDLKFPVFRKYSNTKDLYVPVDTNLSD</sequence>